<feature type="transmembrane region" description="Helical" evidence="8">
    <location>
        <begin position="105"/>
        <end position="125"/>
    </location>
</feature>
<dbReference type="GO" id="GO:0042158">
    <property type="term" value="P:lipoprotein biosynthetic process"/>
    <property type="evidence" value="ECO:0007669"/>
    <property type="project" value="InterPro"/>
</dbReference>
<comment type="subcellular location">
    <subcellularLocation>
        <location evidence="1">Cell membrane</location>
        <topology evidence="1">Multi-pass membrane protein</topology>
    </subcellularLocation>
</comment>
<keyword evidence="4 8" id="KW-0812">Transmembrane</keyword>
<dbReference type="PANTHER" id="PTHR38686:SF1">
    <property type="entry name" value="APOLIPOPROTEIN N-ACYLTRANSFERASE"/>
    <property type="match status" value="1"/>
</dbReference>
<evidence type="ECO:0000256" key="4">
    <source>
        <dbReference type="ARBA" id="ARBA00022692"/>
    </source>
</evidence>
<dbReference type="Gene3D" id="3.60.110.10">
    <property type="entry name" value="Carbon-nitrogen hydrolase"/>
    <property type="match status" value="1"/>
</dbReference>
<dbReference type="InterPro" id="IPR045378">
    <property type="entry name" value="LNT_N"/>
</dbReference>
<dbReference type="InterPro" id="IPR003010">
    <property type="entry name" value="C-N_Hydrolase"/>
</dbReference>
<feature type="transmembrane region" description="Helical" evidence="8">
    <location>
        <begin position="145"/>
        <end position="170"/>
    </location>
</feature>
<dbReference type="Pfam" id="PF00795">
    <property type="entry name" value="CN_hydrolase"/>
    <property type="match status" value="1"/>
</dbReference>
<dbReference type="PROSITE" id="PS50263">
    <property type="entry name" value="CN_HYDROLASE"/>
    <property type="match status" value="1"/>
</dbReference>
<evidence type="ECO:0000313" key="11">
    <source>
        <dbReference type="Proteomes" id="UP000450457"/>
    </source>
</evidence>
<dbReference type="GeneID" id="78006664"/>
<keyword evidence="2" id="KW-1003">Cell membrane</keyword>
<dbReference type="AlphaFoldDB" id="A0A845F9I8"/>
<dbReference type="Pfam" id="PF20154">
    <property type="entry name" value="LNT_N"/>
    <property type="match status" value="1"/>
</dbReference>
<dbReference type="GO" id="GO:0005886">
    <property type="term" value="C:plasma membrane"/>
    <property type="evidence" value="ECO:0007669"/>
    <property type="project" value="UniProtKB-SubCell"/>
</dbReference>
<dbReference type="EMBL" id="WMFA01000002">
    <property type="protein sequence ID" value="MYL70521.1"/>
    <property type="molecule type" value="Genomic_DNA"/>
</dbReference>
<keyword evidence="5 8" id="KW-1133">Transmembrane helix</keyword>
<evidence type="ECO:0000259" key="9">
    <source>
        <dbReference type="PROSITE" id="PS50263"/>
    </source>
</evidence>
<keyword evidence="7" id="KW-0012">Acyltransferase</keyword>
<dbReference type="InterPro" id="IPR036526">
    <property type="entry name" value="C-N_Hydrolase_sf"/>
</dbReference>
<dbReference type="OrthoDB" id="9811121at2"/>
<proteinExistence type="predicted"/>
<evidence type="ECO:0000256" key="6">
    <source>
        <dbReference type="ARBA" id="ARBA00023136"/>
    </source>
</evidence>
<dbReference type="RefSeq" id="WP_160912427.1">
    <property type="nucleotide sequence ID" value="NZ_WMFA01000002.1"/>
</dbReference>
<dbReference type="InterPro" id="IPR004563">
    <property type="entry name" value="Apolipo_AcylTrfase"/>
</dbReference>
<feature type="transmembrane region" description="Helical" evidence="8">
    <location>
        <begin position="48"/>
        <end position="68"/>
    </location>
</feature>
<sequence>MKKRYIFSLLLLGTVLMMLSNGKYLIAIAAWVFPFVFMVAVKDLRGRWAWILLTLIMALGNQLSFNRMLPELDIPLFGFIPAVAGALYALPFVLQKLCYRVTRSFLVTLIFPSSYTLLDYTNVYLNPFGTFGVLGYSQAHFLPMAQVASIIGVTGLTFVLTWVAAIVYWLTLDRPKVHRKGVALATVMVLLLTIVWGSLRVNGSVDHQTVLVSGIHTLDRNNEEVLEIFNLRNEDLEDFTEKTEKHIETLMERTMQEAEAGAKIIHHSEGTAVMDESQRSSYLSRLQRMAEENEVYMITVPYVFTEDAKKNENVLYVIDPNGEIVLEHYKYGGNFIEQTVTKGKEIQAVDTPYGRLTGIICWDKDFPSVVNQVGEKDIDHLFIPSADWEEISPYHTIVGNFRGIENGANTVTQTVNGMSMMTDYTGQTLAKMNHFTTDHWVMRGHMPVQGTHTFYAFAGKYFGGMVLVVFIGLLVFIVKKRRH</sequence>
<name>A0A845F9I8_9BACI</name>
<feature type="transmembrane region" description="Helical" evidence="8">
    <location>
        <begin position="24"/>
        <end position="41"/>
    </location>
</feature>
<keyword evidence="6 8" id="KW-0472">Membrane</keyword>
<feature type="transmembrane region" description="Helical" evidence="8">
    <location>
        <begin position="182"/>
        <end position="199"/>
    </location>
</feature>
<gene>
    <name evidence="10" type="ORF">GLW00_06660</name>
</gene>
<evidence type="ECO:0000256" key="3">
    <source>
        <dbReference type="ARBA" id="ARBA00022679"/>
    </source>
</evidence>
<evidence type="ECO:0000256" key="8">
    <source>
        <dbReference type="SAM" id="Phobius"/>
    </source>
</evidence>
<feature type="transmembrane region" description="Helical" evidence="8">
    <location>
        <begin position="74"/>
        <end position="93"/>
    </location>
</feature>
<evidence type="ECO:0000256" key="2">
    <source>
        <dbReference type="ARBA" id="ARBA00022475"/>
    </source>
</evidence>
<protein>
    <recommendedName>
        <fullName evidence="9">CN hydrolase domain-containing protein</fullName>
    </recommendedName>
</protein>
<accession>A0A845F9I8</accession>
<keyword evidence="3" id="KW-0808">Transferase</keyword>
<organism evidence="10 11">
    <name type="scientific">Halobacillus litoralis</name>
    <dbReference type="NCBI Taxonomy" id="45668"/>
    <lineage>
        <taxon>Bacteria</taxon>
        <taxon>Bacillati</taxon>
        <taxon>Bacillota</taxon>
        <taxon>Bacilli</taxon>
        <taxon>Bacillales</taxon>
        <taxon>Bacillaceae</taxon>
        <taxon>Halobacillus</taxon>
    </lineage>
</organism>
<feature type="transmembrane region" description="Helical" evidence="8">
    <location>
        <begin position="454"/>
        <end position="478"/>
    </location>
</feature>
<feature type="domain" description="CN hydrolase" evidence="9">
    <location>
        <begin position="224"/>
        <end position="448"/>
    </location>
</feature>
<evidence type="ECO:0000256" key="7">
    <source>
        <dbReference type="ARBA" id="ARBA00023315"/>
    </source>
</evidence>
<dbReference type="CDD" id="cd07197">
    <property type="entry name" value="nitrilase"/>
    <property type="match status" value="1"/>
</dbReference>
<dbReference type="Proteomes" id="UP000450457">
    <property type="component" value="Unassembled WGS sequence"/>
</dbReference>
<evidence type="ECO:0000313" key="10">
    <source>
        <dbReference type="EMBL" id="MYL70521.1"/>
    </source>
</evidence>
<dbReference type="SUPFAM" id="SSF56317">
    <property type="entry name" value="Carbon-nitrogen hydrolase"/>
    <property type="match status" value="1"/>
</dbReference>
<evidence type="ECO:0000256" key="5">
    <source>
        <dbReference type="ARBA" id="ARBA00022989"/>
    </source>
</evidence>
<evidence type="ECO:0000256" key="1">
    <source>
        <dbReference type="ARBA" id="ARBA00004651"/>
    </source>
</evidence>
<reference evidence="10 11" key="1">
    <citation type="submission" date="2019-11" db="EMBL/GenBank/DDBJ databases">
        <title>Genome sequences of 17 halophilic strains isolated from different environments.</title>
        <authorList>
            <person name="Furrow R.E."/>
        </authorList>
    </citation>
    <scope>NUCLEOTIDE SEQUENCE [LARGE SCALE GENOMIC DNA]</scope>
    <source>
        <strain evidence="10 11">SL-4</strain>
    </source>
</reference>
<dbReference type="GO" id="GO:0016410">
    <property type="term" value="F:N-acyltransferase activity"/>
    <property type="evidence" value="ECO:0007669"/>
    <property type="project" value="InterPro"/>
</dbReference>
<comment type="caution">
    <text evidence="10">The sequence shown here is derived from an EMBL/GenBank/DDBJ whole genome shotgun (WGS) entry which is preliminary data.</text>
</comment>
<dbReference type="PANTHER" id="PTHR38686">
    <property type="entry name" value="APOLIPOPROTEIN N-ACYLTRANSFERASE"/>
    <property type="match status" value="1"/>
</dbReference>